<keyword evidence="6" id="KW-0489">Methyltransferase</keyword>
<feature type="non-terminal residue" evidence="9">
    <location>
        <position position="1"/>
    </location>
</feature>
<proteinExistence type="inferred from homology"/>
<dbReference type="InterPro" id="IPR029063">
    <property type="entry name" value="SAM-dependent_MTases_sf"/>
</dbReference>
<organism evidence="9 10">
    <name type="scientific">Pseudoalteromonas luteoviolacea NCIMB 1942</name>
    <dbReference type="NCBI Taxonomy" id="1365253"/>
    <lineage>
        <taxon>Bacteria</taxon>
        <taxon>Pseudomonadati</taxon>
        <taxon>Pseudomonadota</taxon>
        <taxon>Gammaproteobacteria</taxon>
        <taxon>Alteromonadales</taxon>
        <taxon>Pseudoalteromonadaceae</taxon>
        <taxon>Pseudoalteromonas</taxon>
    </lineage>
</organism>
<dbReference type="Gene3D" id="3.40.50.150">
    <property type="entry name" value="Vaccinia Virus protein VP39"/>
    <property type="match status" value="1"/>
</dbReference>
<evidence type="ECO:0000256" key="4">
    <source>
        <dbReference type="ARBA" id="ARBA00011905"/>
    </source>
</evidence>
<dbReference type="InterPro" id="IPR025835">
    <property type="entry name" value="Thiopurine_S-MeTrfase"/>
</dbReference>
<reference evidence="9 10" key="1">
    <citation type="submission" date="2013-07" db="EMBL/GenBank/DDBJ databases">
        <title>Comparative Genomic and Metabolomic Analysis of Twelve Strains of Pseudoalteromonas luteoviolacea.</title>
        <authorList>
            <person name="Vynne N.G."/>
            <person name="Mansson M."/>
            <person name="Gram L."/>
        </authorList>
    </citation>
    <scope>NUCLEOTIDE SEQUENCE [LARGE SCALE GENOMIC DNA]</scope>
    <source>
        <strain evidence="9 10">NCIMB 1942</strain>
    </source>
</reference>
<dbReference type="Proteomes" id="UP000076587">
    <property type="component" value="Unassembled WGS sequence"/>
</dbReference>
<keyword evidence="7" id="KW-0808">Transferase</keyword>
<comment type="subcellular location">
    <subcellularLocation>
        <location evidence="2">Cytoplasm</location>
    </subcellularLocation>
</comment>
<dbReference type="GO" id="GO:0008119">
    <property type="term" value="F:thiopurine S-methyltransferase activity"/>
    <property type="evidence" value="ECO:0007669"/>
    <property type="project" value="UniProtKB-EC"/>
</dbReference>
<evidence type="ECO:0000256" key="3">
    <source>
        <dbReference type="ARBA" id="ARBA00008145"/>
    </source>
</evidence>
<dbReference type="GO" id="GO:0005737">
    <property type="term" value="C:cytoplasm"/>
    <property type="evidence" value="ECO:0007669"/>
    <property type="project" value="UniProtKB-SubCell"/>
</dbReference>
<dbReference type="EMBL" id="AUXT01000202">
    <property type="protein sequence ID" value="KZN43758.1"/>
    <property type="molecule type" value="Genomic_DNA"/>
</dbReference>
<dbReference type="SUPFAM" id="SSF53335">
    <property type="entry name" value="S-adenosyl-L-methionine-dependent methyltransferases"/>
    <property type="match status" value="1"/>
</dbReference>
<evidence type="ECO:0000313" key="10">
    <source>
        <dbReference type="Proteomes" id="UP000076587"/>
    </source>
</evidence>
<comment type="similarity">
    <text evidence="3">Belongs to the class I-like SAM-binding methyltransferase superfamily. TPMT family.</text>
</comment>
<dbReference type="InterPro" id="IPR008854">
    <property type="entry name" value="TPMT"/>
</dbReference>
<evidence type="ECO:0000256" key="2">
    <source>
        <dbReference type="ARBA" id="ARBA00004496"/>
    </source>
</evidence>
<evidence type="ECO:0000256" key="7">
    <source>
        <dbReference type="ARBA" id="ARBA00022679"/>
    </source>
</evidence>
<name>A0A166Z2H4_9GAMM</name>
<dbReference type="PANTHER" id="PTHR10259:SF11">
    <property type="entry name" value="THIOPURINE S-METHYLTRANSFERASE"/>
    <property type="match status" value="1"/>
</dbReference>
<evidence type="ECO:0000256" key="1">
    <source>
        <dbReference type="ARBA" id="ARBA00000903"/>
    </source>
</evidence>
<comment type="catalytic activity">
    <reaction evidence="1">
        <text>S-adenosyl-L-methionine + a thiopurine = S-adenosyl-L-homocysteine + a thiopurine S-methylether.</text>
        <dbReference type="EC" id="2.1.1.67"/>
    </reaction>
</comment>
<accession>A0A166Z2H4</accession>
<comment type="caution">
    <text evidence="9">The sequence shown here is derived from an EMBL/GenBank/DDBJ whole genome shotgun (WGS) entry which is preliminary data.</text>
</comment>
<protein>
    <recommendedName>
        <fullName evidence="4">thiopurine S-methyltransferase</fullName>
        <ecNumber evidence="4">2.1.1.67</ecNumber>
    </recommendedName>
</protein>
<keyword evidence="5" id="KW-0963">Cytoplasm</keyword>
<dbReference type="PATRIC" id="fig|1365253.3.peg.4511"/>
<dbReference type="AlphaFoldDB" id="A0A166Z2H4"/>
<dbReference type="PROSITE" id="PS51585">
    <property type="entry name" value="SAM_MT_TPMT"/>
    <property type="match status" value="1"/>
</dbReference>
<keyword evidence="8" id="KW-0949">S-adenosyl-L-methionine</keyword>
<gene>
    <name evidence="9" type="ORF">N482_18725</name>
</gene>
<dbReference type="FunFam" id="3.40.50.150:FF:000101">
    <property type="entry name" value="Thiopurine S-methyltransferase"/>
    <property type="match status" value="1"/>
</dbReference>
<dbReference type="RefSeq" id="WP_063378831.1">
    <property type="nucleotide sequence ID" value="NZ_AUXT01000202.1"/>
</dbReference>
<evidence type="ECO:0000256" key="6">
    <source>
        <dbReference type="ARBA" id="ARBA00022603"/>
    </source>
</evidence>
<dbReference type="GO" id="GO:0032259">
    <property type="term" value="P:methylation"/>
    <property type="evidence" value="ECO:0007669"/>
    <property type="project" value="UniProtKB-KW"/>
</dbReference>
<evidence type="ECO:0000313" key="9">
    <source>
        <dbReference type="EMBL" id="KZN43758.1"/>
    </source>
</evidence>
<dbReference type="PIRSF" id="PIRSF023956">
    <property type="entry name" value="Thiopurine_S-methyltransferase"/>
    <property type="match status" value="1"/>
</dbReference>
<sequence length="204" mass="22950">ANPGRFIAFHEGTVNKLLEKHVDALKLRAGSHVFVPLCGKTKDIAWLLRKGYKITGAELSEGAIKELFEELHIEPLVEELDEFKVYKSINLTVYVGDYFNLTAEHVHDVDAVYDRAAFIALPASMLRSYSSKLMELSQTAPQLLLGYRYDQSLVPGPPFSIDENTIGNYYRPAYQIECLESVDWGEKIKGVAPALEDCWLLSPN</sequence>
<evidence type="ECO:0000256" key="5">
    <source>
        <dbReference type="ARBA" id="ARBA00022490"/>
    </source>
</evidence>
<dbReference type="OrthoDB" id="9778208at2"/>
<evidence type="ECO:0000256" key="8">
    <source>
        <dbReference type="ARBA" id="ARBA00022691"/>
    </source>
</evidence>
<dbReference type="Pfam" id="PF05724">
    <property type="entry name" value="TPMT"/>
    <property type="match status" value="1"/>
</dbReference>
<dbReference type="PANTHER" id="PTHR10259">
    <property type="entry name" value="THIOPURINE S-METHYLTRANSFERASE"/>
    <property type="match status" value="1"/>
</dbReference>
<dbReference type="EC" id="2.1.1.67" evidence="4"/>